<reference evidence="2 3" key="1">
    <citation type="submission" date="2020-02" db="EMBL/GenBank/DDBJ databases">
        <authorList>
            <person name="Ma Q."/>
            <person name="Huang Y."/>
            <person name="Song X."/>
            <person name="Pei D."/>
        </authorList>
    </citation>
    <scope>NUCLEOTIDE SEQUENCE [LARGE SCALE GENOMIC DNA]</scope>
    <source>
        <strain evidence="2">Sxm20200214</strain>
        <tissue evidence="2">Leaf</tissue>
    </source>
</reference>
<evidence type="ECO:0000313" key="3">
    <source>
        <dbReference type="Proteomes" id="UP000886595"/>
    </source>
</evidence>
<name>A0A8X7WF85_BRACI</name>
<keyword evidence="3" id="KW-1185">Reference proteome</keyword>
<proteinExistence type="predicted"/>
<comment type="caution">
    <text evidence="2">The sequence shown here is derived from an EMBL/GenBank/DDBJ whole genome shotgun (WGS) entry which is preliminary data.</text>
</comment>
<evidence type="ECO:0000256" key="1">
    <source>
        <dbReference type="SAM" id="MobiDB-lite"/>
    </source>
</evidence>
<sequence>METSGKDRRICRKGKWERLRSEEAIGKANRDGIHESQLLDSSGEKKNGEGARKRFNISVLHLNNSDLSKGDSKTVIGKCMNLEEQNTSI</sequence>
<evidence type="ECO:0000313" key="2">
    <source>
        <dbReference type="EMBL" id="KAG2327765.1"/>
    </source>
</evidence>
<protein>
    <submittedName>
        <fullName evidence="2">Uncharacterized protein</fullName>
    </submittedName>
</protein>
<dbReference type="EMBL" id="JAAMPC010000002">
    <property type="protein sequence ID" value="KAG2327765.1"/>
    <property type="molecule type" value="Genomic_DNA"/>
</dbReference>
<dbReference type="Proteomes" id="UP000886595">
    <property type="component" value="Unassembled WGS sequence"/>
</dbReference>
<feature type="region of interest" description="Disordered" evidence="1">
    <location>
        <begin position="27"/>
        <end position="50"/>
    </location>
</feature>
<gene>
    <name evidence="2" type="ORF">Bca52824_010493</name>
</gene>
<organism evidence="2 3">
    <name type="scientific">Brassica carinata</name>
    <name type="common">Ethiopian mustard</name>
    <name type="synonym">Abyssinian cabbage</name>
    <dbReference type="NCBI Taxonomy" id="52824"/>
    <lineage>
        <taxon>Eukaryota</taxon>
        <taxon>Viridiplantae</taxon>
        <taxon>Streptophyta</taxon>
        <taxon>Embryophyta</taxon>
        <taxon>Tracheophyta</taxon>
        <taxon>Spermatophyta</taxon>
        <taxon>Magnoliopsida</taxon>
        <taxon>eudicotyledons</taxon>
        <taxon>Gunneridae</taxon>
        <taxon>Pentapetalae</taxon>
        <taxon>rosids</taxon>
        <taxon>malvids</taxon>
        <taxon>Brassicales</taxon>
        <taxon>Brassicaceae</taxon>
        <taxon>Brassiceae</taxon>
        <taxon>Brassica</taxon>
    </lineage>
</organism>
<accession>A0A8X7WF85</accession>
<dbReference type="AlphaFoldDB" id="A0A8X7WF85"/>